<evidence type="ECO:0000313" key="3">
    <source>
        <dbReference type="Proteomes" id="UP000289323"/>
    </source>
</evidence>
<feature type="compositionally biased region" description="Basic residues" evidence="1">
    <location>
        <begin position="241"/>
        <end position="254"/>
    </location>
</feature>
<feature type="compositionally biased region" description="Polar residues" evidence="1">
    <location>
        <begin position="539"/>
        <end position="557"/>
    </location>
</feature>
<feature type="region of interest" description="Disordered" evidence="1">
    <location>
        <begin position="1"/>
        <end position="47"/>
    </location>
</feature>
<dbReference type="EMBL" id="OUUZ01000018">
    <property type="protein sequence ID" value="SPQ26822.1"/>
    <property type="molecule type" value="Genomic_DNA"/>
</dbReference>
<gene>
    <name evidence="2" type="ORF">TT172_LOCUS9241</name>
</gene>
<proteinExistence type="predicted"/>
<feature type="region of interest" description="Disordered" evidence="1">
    <location>
        <begin position="121"/>
        <end position="159"/>
    </location>
</feature>
<feature type="region of interest" description="Disordered" evidence="1">
    <location>
        <begin position="237"/>
        <end position="285"/>
    </location>
</feature>
<dbReference type="Proteomes" id="UP000289323">
    <property type="component" value="Unassembled WGS sequence"/>
</dbReference>
<name>A0A446BWA6_9PEZI</name>
<feature type="compositionally biased region" description="Low complexity" evidence="1">
    <location>
        <begin position="507"/>
        <end position="538"/>
    </location>
</feature>
<feature type="compositionally biased region" description="Low complexity" evidence="1">
    <location>
        <begin position="608"/>
        <end position="622"/>
    </location>
</feature>
<feature type="compositionally biased region" description="Polar residues" evidence="1">
    <location>
        <begin position="121"/>
        <end position="136"/>
    </location>
</feature>
<dbReference type="PANTHER" id="PTHR42106:SF1">
    <property type="match status" value="1"/>
</dbReference>
<feature type="compositionally biased region" description="Basic and acidic residues" evidence="1">
    <location>
        <begin position="1"/>
        <end position="35"/>
    </location>
</feature>
<feature type="compositionally biased region" description="Gly residues" evidence="1">
    <location>
        <begin position="673"/>
        <end position="697"/>
    </location>
</feature>
<sequence>MVTKVSKDDIAIRDCDCDRDRDRGSGSERDHHEHSVSSLPSTPVRAGFPLRGQQLYLRQPAGALDAALASSASQPAGAHVRTAAPLSPKLEHIYASPSPTNFLPRRSRGLDFSRAATSLHHSTLADQASPDSSPTIGSRAMNIPGARAADYGGPEQSSTSLWSMMGDQERMQISSSLGSTSQAILDSSSSSDDDIMMDEDMDDAYVTTPSLQKLGMPAAIGTPWMPASPAVINLPSFQQRQRQRQRKPPRKRIRGPLGFGFQSPAAPGITSRSPPNSFLAANDMSPHARRESISWAANQLHISGNESDDNHSRQLDGVESPLRPSIVRRAVTRRGNLLPKTKGFARIRAALAEESAPIEAEFRREAEVVRQVRESDRNFELRQPPPHSVASTALSSPNLATHDSMDEMVDDMMVIDPSASALGLAGSFKQHAMKNSKGRAFWDTFSDTSSTGGGTQRVTPPPPPAGLARASSTGLSLEDVNMDSPSASSNGGASQTNPFVLPGGGTQTATASSSGSGSGTPLGAATTTTQPAAPSLTAHTTTPLSNSREAATATTPSLAEVNRRVSILKRCRAADDDLDPVSIKRRAVSPGMSVHNSPVMQSPLQRDAAPWGPAASSSSNSGSGSGSGSSAGGGMASRPGSVGGDSASGVPAGIRGGGSGSLSSGAASESGSVYGGGGGRAGAPGAGAGGSGKGRVGFQGMAETNDGITRLSIE</sequence>
<feature type="compositionally biased region" description="Polar residues" evidence="1">
    <location>
        <begin position="172"/>
        <end position="185"/>
    </location>
</feature>
<feature type="compositionally biased region" description="Polar residues" evidence="1">
    <location>
        <begin position="594"/>
        <end position="604"/>
    </location>
</feature>
<feature type="compositionally biased region" description="Gly residues" evidence="1">
    <location>
        <begin position="623"/>
        <end position="635"/>
    </location>
</feature>
<dbReference type="AlphaFoldDB" id="A0A446BWA6"/>
<accession>A0A446BWA6</accession>
<evidence type="ECO:0000256" key="1">
    <source>
        <dbReference type="SAM" id="MobiDB-lite"/>
    </source>
</evidence>
<feature type="region of interest" description="Disordered" evidence="1">
    <location>
        <begin position="172"/>
        <end position="195"/>
    </location>
</feature>
<feature type="compositionally biased region" description="Polar residues" evidence="1">
    <location>
        <begin position="389"/>
        <end position="399"/>
    </location>
</feature>
<evidence type="ECO:0000313" key="2">
    <source>
        <dbReference type="EMBL" id="SPQ26822.1"/>
    </source>
</evidence>
<organism evidence="2 3">
    <name type="scientific">Thermothielavioides terrestris</name>
    <dbReference type="NCBI Taxonomy" id="2587410"/>
    <lineage>
        <taxon>Eukaryota</taxon>
        <taxon>Fungi</taxon>
        <taxon>Dikarya</taxon>
        <taxon>Ascomycota</taxon>
        <taxon>Pezizomycotina</taxon>
        <taxon>Sordariomycetes</taxon>
        <taxon>Sordariomycetidae</taxon>
        <taxon>Sordariales</taxon>
        <taxon>Chaetomiaceae</taxon>
        <taxon>Thermothielavioides</taxon>
    </lineage>
</organism>
<feature type="region of interest" description="Disordered" evidence="1">
    <location>
        <begin position="377"/>
        <end position="399"/>
    </location>
</feature>
<feature type="compositionally biased region" description="Low complexity" evidence="1">
    <location>
        <begin position="661"/>
        <end position="672"/>
    </location>
</feature>
<feature type="region of interest" description="Disordered" evidence="1">
    <location>
        <begin position="443"/>
        <end position="557"/>
    </location>
</feature>
<feature type="region of interest" description="Disordered" evidence="1">
    <location>
        <begin position="589"/>
        <end position="714"/>
    </location>
</feature>
<protein>
    <submittedName>
        <fullName evidence="2">B20f9d93-c18d-42a2-9b8d-fad1e25fd3c8</fullName>
    </submittedName>
</protein>
<reference evidence="2 3" key="1">
    <citation type="submission" date="2018-04" db="EMBL/GenBank/DDBJ databases">
        <authorList>
            <person name="Huttner S."/>
            <person name="Dainat J."/>
        </authorList>
    </citation>
    <scope>NUCLEOTIDE SEQUENCE [LARGE SCALE GENOMIC DNA]</scope>
</reference>
<dbReference type="PANTHER" id="PTHR42106">
    <property type="entry name" value="CHROMOSOME 10, WHOLE GENOME SHOTGUN SEQUENCE"/>
    <property type="match status" value="1"/>
</dbReference>
<feature type="compositionally biased region" description="Polar residues" evidence="1">
    <location>
        <begin position="483"/>
        <end position="498"/>
    </location>
</feature>